<reference evidence="1" key="2">
    <citation type="submission" date="2024-04" db="UniProtKB">
        <authorList>
            <consortium name="Ensembl"/>
        </authorList>
    </citation>
    <scope>IDENTIFICATION</scope>
</reference>
<evidence type="ECO:0000313" key="1">
    <source>
        <dbReference type="Ensembl" id="ENSGACP00000013613.1"/>
    </source>
</evidence>
<dbReference type="Ensembl" id="ENSGACT00000013638.1">
    <property type="protein sequence ID" value="ENSGACP00000013613.1"/>
    <property type="gene ID" value="ENSGACG00000010308.1"/>
</dbReference>
<dbReference type="InParanoid" id="G3P7N9"/>
<dbReference type="eggNOG" id="ENOG502SWA3">
    <property type="taxonomic scope" value="Eukaryota"/>
</dbReference>
<accession>G3P7N9</accession>
<protein>
    <submittedName>
        <fullName evidence="1">Uncharacterized protein</fullName>
    </submittedName>
</protein>
<dbReference type="Bgee" id="ENSGACG00000010308">
    <property type="expression patterns" value="Expressed in muscle tissue and 5 other cell types or tissues"/>
</dbReference>
<dbReference type="AlphaFoldDB" id="G3P7N9"/>
<sequence>MTSVNSPACLLARNHFYKNSSPGHEKINPVVEVFSCQNHSITHNPRRFTLWVTMVTPPGFPSGIGNKGVWVNVVLTTSPVHFSPSKPTSPADRSVK</sequence>
<organism evidence="1">
    <name type="scientific">Gasterosteus aculeatus</name>
    <name type="common">Three-spined stickleback</name>
    <dbReference type="NCBI Taxonomy" id="69293"/>
    <lineage>
        <taxon>Eukaryota</taxon>
        <taxon>Metazoa</taxon>
        <taxon>Chordata</taxon>
        <taxon>Craniata</taxon>
        <taxon>Vertebrata</taxon>
        <taxon>Euteleostomi</taxon>
        <taxon>Actinopterygii</taxon>
        <taxon>Neopterygii</taxon>
        <taxon>Teleostei</taxon>
        <taxon>Neoteleostei</taxon>
        <taxon>Acanthomorphata</taxon>
        <taxon>Eupercaria</taxon>
        <taxon>Perciformes</taxon>
        <taxon>Cottioidei</taxon>
        <taxon>Gasterosteales</taxon>
        <taxon>Gasterosteidae</taxon>
        <taxon>Gasterosteus</taxon>
    </lineage>
</organism>
<reference evidence="1" key="1">
    <citation type="submission" date="2006-01" db="EMBL/GenBank/DDBJ databases">
        <authorList>
            <person name="Lindblad-Toh K."/>
            <person name="Mauceli E."/>
            <person name="Grabherr M."/>
            <person name="Chang J.L."/>
            <person name="Lander E.S."/>
        </authorList>
    </citation>
    <scope>NUCLEOTIDE SEQUENCE [LARGE SCALE GENOMIC DNA]</scope>
</reference>
<name>G3P7N9_GASAC</name>
<proteinExistence type="predicted"/>